<name>A0ABX8U1G8_9ACTN</name>
<feature type="region of interest" description="Disordered" evidence="1">
    <location>
        <begin position="39"/>
        <end position="67"/>
    </location>
</feature>
<keyword evidence="4" id="KW-1185">Reference proteome</keyword>
<gene>
    <name evidence="3" type="ORF">Nocox_19905</name>
</gene>
<evidence type="ECO:0000313" key="3">
    <source>
        <dbReference type="EMBL" id="QYC41590.1"/>
    </source>
</evidence>
<evidence type="ECO:0000256" key="1">
    <source>
        <dbReference type="SAM" id="MobiDB-lite"/>
    </source>
</evidence>
<feature type="signal peptide" evidence="2">
    <location>
        <begin position="1"/>
        <end position="19"/>
    </location>
</feature>
<dbReference type="Proteomes" id="UP000824681">
    <property type="component" value="Chromosome"/>
</dbReference>
<sequence>MTIRFSLTGRIAATFLLCAAPLAAPPVRIGAPLVSVTADGGTGGNVPGLPGGTGPGGGQSPDDSTWT</sequence>
<dbReference type="EMBL" id="CP068985">
    <property type="protein sequence ID" value="QYC41590.1"/>
    <property type="molecule type" value="Genomic_DNA"/>
</dbReference>
<feature type="compositionally biased region" description="Gly residues" evidence="1">
    <location>
        <begin position="40"/>
        <end position="59"/>
    </location>
</feature>
<dbReference type="RefSeq" id="WP_020542798.1">
    <property type="nucleotide sequence ID" value="NZ_CP068985.1"/>
</dbReference>
<protein>
    <submittedName>
        <fullName evidence="3">Uncharacterized protein</fullName>
    </submittedName>
</protein>
<organism evidence="3 4">
    <name type="scientific">Nonomuraea coxensis DSM 45129</name>
    <dbReference type="NCBI Taxonomy" id="1122611"/>
    <lineage>
        <taxon>Bacteria</taxon>
        <taxon>Bacillati</taxon>
        <taxon>Actinomycetota</taxon>
        <taxon>Actinomycetes</taxon>
        <taxon>Streptosporangiales</taxon>
        <taxon>Streptosporangiaceae</taxon>
        <taxon>Nonomuraea</taxon>
    </lineage>
</organism>
<proteinExistence type="predicted"/>
<evidence type="ECO:0000313" key="4">
    <source>
        <dbReference type="Proteomes" id="UP000824681"/>
    </source>
</evidence>
<reference evidence="3 4" key="1">
    <citation type="journal article" date="2021" name="ACS Chem. Biol.">
        <title>Genomic-Led Discovery of a Novel Glycopeptide Antibiotic by Nonomuraea coxensis DSM 45129.</title>
        <authorList>
            <person name="Yushchuk O."/>
            <person name="Vior N.M."/>
            <person name="Andreo-Vidal A."/>
            <person name="Berini F."/>
            <person name="Ruckert C."/>
            <person name="Busche T."/>
            <person name="Binda E."/>
            <person name="Kalinowski J."/>
            <person name="Truman A.W."/>
            <person name="Marinelli F."/>
        </authorList>
    </citation>
    <scope>NUCLEOTIDE SEQUENCE [LARGE SCALE GENOMIC DNA]</scope>
    <source>
        <strain evidence="3 4">DSM 45129</strain>
    </source>
</reference>
<accession>A0ABX8U1G8</accession>
<feature type="chain" id="PRO_5046130866" evidence="2">
    <location>
        <begin position="20"/>
        <end position="67"/>
    </location>
</feature>
<evidence type="ECO:0000256" key="2">
    <source>
        <dbReference type="SAM" id="SignalP"/>
    </source>
</evidence>
<keyword evidence="2" id="KW-0732">Signal</keyword>